<dbReference type="Proteomes" id="UP001476798">
    <property type="component" value="Unassembled WGS sequence"/>
</dbReference>
<name>A0ABV0NK76_9TELE</name>
<sequence>MLWTSFDAHIPIVAGFKWWTGFSVGSLTGLGLCSATHNKLQGCIYCDTILLEPTLMSFSCGSLSIVSDHGPAFTPHHDQAPNCSYFGPLLKETDPFRPPQELQFWRWFDLVATTALKRVMFTCCH</sequence>
<organism evidence="1 2">
    <name type="scientific">Goodea atripinnis</name>
    <dbReference type="NCBI Taxonomy" id="208336"/>
    <lineage>
        <taxon>Eukaryota</taxon>
        <taxon>Metazoa</taxon>
        <taxon>Chordata</taxon>
        <taxon>Craniata</taxon>
        <taxon>Vertebrata</taxon>
        <taxon>Euteleostomi</taxon>
        <taxon>Actinopterygii</taxon>
        <taxon>Neopterygii</taxon>
        <taxon>Teleostei</taxon>
        <taxon>Neoteleostei</taxon>
        <taxon>Acanthomorphata</taxon>
        <taxon>Ovalentaria</taxon>
        <taxon>Atherinomorphae</taxon>
        <taxon>Cyprinodontiformes</taxon>
        <taxon>Goodeidae</taxon>
        <taxon>Goodea</taxon>
    </lineage>
</organism>
<comment type="caution">
    <text evidence="1">The sequence shown here is derived from an EMBL/GenBank/DDBJ whole genome shotgun (WGS) entry which is preliminary data.</text>
</comment>
<protein>
    <submittedName>
        <fullName evidence="1">Uncharacterized protein</fullName>
    </submittedName>
</protein>
<dbReference type="EMBL" id="JAHRIO010040907">
    <property type="protein sequence ID" value="MEQ2171720.1"/>
    <property type="molecule type" value="Genomic_DNA"/>
</dbReference>
<accession>A0ABV0NK76</accession>
<gene>
    <name evidence="1" type="ORF">GOODEAATRI_013647</name>
</gene>
<reference evidence="1 2" key="1">
    <citation type="submission" date="2021-06" db="EMBL/GenBank/DDBJ databases">
        <authorList>
            <person name="Palmer J.M."/>
        </authorList>
    </citation>
    <scope>NUCLEOTIDE SEQUENCE [LARGE SCALE GENOMIC DNA]</scope>
    <source>
        <strain evidence="1 2">GA_2019</strain>
        <tissue evidence="1">Muscle</tissue>
    </source>
</reference>
<proteinExistence type="predicted"/>
<evidence type="ECO:0000313" key="2">
    <source>
        <dbReference type="Proteomes" id="UP001476798"/>
    </source>
</evidence>
<keyword evidence="2" id="KW-1185">Reference proteome</keyword>
<evidence type="ECO:0000313" key="1">
    <source>
        <dbReference type="EMBL" id="MEQ2171720.1"/>
    </source>
</evidence>